<dbReference type="RefSeq" id="WP_272690104.1">
    <property type="nucleotide sequence ID" value="NZ_JAWIYV010000181.1"/>
</dbReference>
<dbReference type="InterPro" id="IPR050894">
    <property type="entry name" value="EfeM/EfeO_iron_uptake"/>
</dbReference>
<dbReference type="InterPro" id="IPR038352">
    <property type="entry name" value="Imelysin_sf"/>
</dbReference>
<feature type="signal peptide" evidence="4">
    <location>
        <begin position="1"/>
        <end position="28"/>
    </location>
</feature>
<reference evidence="6" key="1">
    <citation type="submission" date="2024-02" db="EMBL/GenBank/DDBJ databases">
        <authorList>
            <consortium name="Clinical and Environmental Microbiology Branch: Whole genome sequencing antimicrobial resistance pathogens in the healthcare setting"/>
        </authorList>
    </citation>
    <scope>NUCLEOTIDE SEQUENCE</scope>
    <source>
        <strain evidence="6">2020GO-00142</strain>
    </source>
</reference>
<accession>A0AAI9I0P6</accession>
<dbReference type="InterPro" id="IPR034981">
    <property type="entry name" value="Imelysin-like_EfeO/Algp7"/>
</dbReference>
<dbReference type="CDD" id="cd14656">
    <property type="entry name" value="Imelysin-like_EfeO"/>
    <property type="match status" value="1"/>
</dbReference>
<dbReference type="Pfam" id="PF09375">
    <property type="entry name" value="Peptidase_M75"/>
    <property type="match status" value="1"/>
</dbReference>
<comment type="similarity">
    <text evidence="2">Belongs to the EfeM/EfeO family.</text>
</comment>
<dbReference type="Gene3D" id="1.20.1420.20">
    <property type="entry name" value="M75 peptidase, HXXE motif"/>
    <property type="match status" value="1"/>
</dbReference>
<dbReference type="AlphaFoldDB" id="A0AAI9I0P6"/>
<gene>
    <name evidence="6" type="ORF">JRA39_002529</name>
</gene>
<proteinExistence type="inferred from homology"/>
<dbReference type="PANTHER" id="PTHR39192:SF1">
    <property type="entry name" value="IRON UPTAKE SYSTEM COMPONENT EFEO"/>
    <property type="match status" value="1"/>
</dbReference>
<evidence type="ECO:0000259" key="5">
    <source>
        <dbReference type="Pfam" id="PF09375"/>
    </source>
</evidence>
<dbReference type="GO" id="GO:0030313">
    <property type="term" value="C:cell envelope"/>
    <property type="evidence" value="ECO:0007669"/>
    <property type="project" value="UniProtKB-SubCell"/>
</dbReference>
<evidence type="ECO:0000256" key="4">
    <source>
        <dbReference type="SAM" id="SignalP"/>
    </source>
</evidence>
<dbReference type="PANTHER" id="PTHR39192">
    <property type="entry name" value="IRON UPTAKE SYSTEM COMPONENT EFEO"/>
    <property type="match status" value="1"/>
</dbReference>
<name>A0AAI9I0P6_PROST</name>
<evidence type="ECO:0000313" key="6">
    <source>
        <dbReference type="EMBL" id="EMP9433460.1"/>
    </source>
</evidence>
<evidence type="ECO:0000256" key="1">
    <source>
        <dbReference type="ARBA" id="ARBA00004196"/>
    </source>
</evidence>
<dbReference type="InterPro" id="IPR018976">
    <property type="entry name" value="Imelysin-like"/>
</dbReference>
<dbReference type="EMBL" id="AAZDVE040000019">
    <property type="protein sequence ID" value="EMP9433460.1"/>
    <property type="molecule type" value="Genomic_DNA"/>
</dbReference>
<protein>
    <submittedName>
        <fullName evidence="6">EfeM/EfeO family lipoprotein</fullName>
    </submittedName>
</protein>
<organism evidence="6">
    <name type="scientific">Providencia stuartii</name>
    <dbReference type="NCBI Taxonomy" id="588"/>
    <lineage>
        <taxon>Bacteria</taxon>
        <taxon>Pseudomonadati</taxon>
        <taxon>Pseudomonadota</taxon>
        <taxon>Gammaproteobacteria</taxon>
        <taxon>Enterobacterales</taxon>
        <taxon>Morganellaceae</taxon>
        <taxon>Providencia</taxon>
    </lineage>
</organism>
<comment type="subcellular location">
    <subcellularLocation>
        <location evidence="1">Cell envelope</location>
    </subcellularLocation>
</comment>
<comment type="caution">
    <text evidence="6">The sequence shown here is derived from an EMBL/GenBank/DDBJ whole genome shotgun (WGS) entry which is preliminary data.</text>
</comment>
<evidence type="ECO:0000256" key="3">
    <source>
        <dbReference type="ARBA" id="ARBA00022729"/>
    </source>
</evidence>
<evidence type="ECO:0000256" key="2">
    <source>
        <dbReference type="ARBA" id="ARBA00005989"/>
    </source>
</evidence>
<sequence>MRNTRISTPILLGISLVLMMAMPTSALAKALRSPVQTGDDIIIAKGDIPTPEKYHPAIRAYLDYTRTQLKDMVSQLEILKSSLKVGDLTAAERAYIQAHQYYESVRPIIILFGNTDRIINARADYFLDKEKDYRFTGFHLVEYQLFDRKDNTAAMRATDELLMKAQDLQKRVATENIEIPKLVQASADFIEMILETKMAGKENIYSQSDLTDIAANLRGSQEVINVLAPFIEPKQLQRIQDNYLEAYRIIKPYQLTPNHYQSYKQFDKKDMMALYSVLTQQAEDLAQLRYQLGVDVYYKY</sequence>
<feature type="chain" id="PRO_5042497360" evidence="4">
    <location>
        <begin position="29"/>
        <end position="300"/>
    </location>
</feature>
<keyword evidence="3 4" id="KW-0732">Signal</keyword>
<keyword evidence="6" id="KW-0449">Lipoprotein</keyword>
<feature type="domain" description="Imelysin-like" evidence="5">
    <location>
        <begin position="58"/>
        <end position="237"/>
    </location>
</feature>